<evidence type="ECO:0000313" key="2">
    <source>
        <dbReference type="Proteomes" id="UP000789941"/>
    </source>
</evidence>
<sequence length="413" mass="44769">MAFKEDKVDLKAARDALEAAIRSPLPQGATVQANPTLSIDGAKGALKDLSGFGARVVLPAIENPAVRIAASPSENDQKILPGSFLAASKAMVYANPKPAQFFQNPDEAKQRLAELEGQLSQDQKIVEGSKLKPDANVLVIDAWKIFDPEKIGPLRKPDLSSILSGRFFFSKSPEAIMTDVVGWVDDSYKAHSGQVSPPVLIVQPTTFFGTYNDTYNTSSIGFYDPKSNLIVISESLAGFNQADQYHVLTHEYLHYLSSCSGGGFQFKVIPEGESTPKFYSSRLFHEGLTELHAQEITRAHGVKPSSVAYSPDVVAAAYIQHVVGPEILKEAYLTGDFTKVAIAFDKAIGRPGSFNEFMEIYTKPVGEGGGAKVAIAFLDTLFQAEGVSTRALDSNPIVIDGRKVIRALEREAR</sequence>
<gene>
    <name evidence="1" type="ORF">LFW2832_00111</name>
</gene>
<reference evidence="1 2" key="1">
    <citation type="submission" date="2019-08" db="EMBL/GenBank/DDBJ databases">
        <authorList>
            <person name="Vazquez-Campos X."/>
        </authorList>
    </citation>
    <scope>NUCLEOTIDE SEQUENCE [LARGE SCALE GENOMIC DNA]</scope>
    <source>
        <strain evidence="1">LFW-283_2</strain>
    </source>
</reference>
<comment type="caution">
    <text evidence="1">The sequence shown here is derived from an EMBL/GenBank/DDBJ whole genome shotgun (WGS) entry which is preliminary data.</text>
</comment>
<proteinExistence type="predicted"/>
<dbReference type="AlphaFoldDB" id="A0A5E4LKT2"/>
<dbReference type="Proteomes" id="UP000789941">
    <property type="component" value="Unassembled WGS sequence"/>
</dbReference>
<organism evidence="1 2">
    <name type="scientific">Candidatus Bilamarchaeum dharawalense</name>
    <dbReference type="NCBI Taxonomy" id="2885759"/>
    <lineage>
        <taxon>Archaea</taxon>
        <taxon>Candidatus Micrarchaeota</taxon>
        <taxon>Candidatus Micrarchaeia</taxon>
        <taxon>Candidatus Anstonellales</taxon>
        <taxon>Candidatus Bilamarchaeaceae</taxon>
        <taxon>Candidatus Bilamarchaeum</taxon>
    </lineage>
</organism>
<protein>
    <submittedName>
        <fullName evidence="1">Uncharacterized protein</fullName>
    </submittedName>
</protein>
<accession>A0A5E4LKT2</accession>
<dbReference type="EMBL" id="CABMJJ010000001">
    <property type="protein sequence ID" value="VVC02610.1"/>
    <property type="molecule type" value="Genomic_DNA"/>
</dbReference>
<evidence type="ECO:0000313" key="1">
    <source>
        <dbReference type="EMBL" id="VVC02610.1"/>
    </source>
</evidence>
<name>A0A5E4LKT2_9ARCH</name>